<dbReference type="GO" id="GO:0006355">
    <property type="term" value="P:regulation of DNA-templated transcription"/>
    <property type="evidence" value="ECO:0007669"/>
    <property type="project" value="InterPro"/>
</dbReference>
<dbReference type="PROSITE" id="PS50809">
    <property type="entry name" value="DM_2"/>
    <property type="match status" value="1"/>
</dbReference>
<dbReference type="SMART" id="SM00301">
    <property type="entry name" value="DM"/>
    <property type="match status" value="1"/>
</dbReference>
<sequence length="176" mass="18379">VSSDEEESTLQVEEQRLLKCCRCRQHGYIVAKKGHKLCPFRGCQCRRCAVIDLRSEAKAYHRRLKTVPNNVQTSNGLGGAGAVDLTVNGPSGSLTTAAASAASFSSSDSDSPGSPPRGADGGGEPSADGGGEPSAGVEGRDQPSKAQGEFDLLKLVIIRHDLIKVNSLLSSTDVSI</sequence>
<reference evidence="8" key="2">
    <citation type="submission" date="2025-08" db="UniProtKB">
        <authorList>
            <consortium name="Ensembl"/>
        </authorList>
    </citation>
    <scope>IDENTIFICATION</scope>
</reference>
<dbReference type="Gene3D" id="4.10.1040.10">
    <property type="entry name" value="DM DNA-binding domain"/>
    <property type="match status" value="1"/>
</dbReference>
<evidence type="ECO:0000313" key="8">
    <source>
        <dbReference type="Ensembl" id="ENSSFAP00005017129.1"/>
    </source>
</evidence>
<name>A0A672GZR4_SALFA</name>
<dbReference type="GO" id="GO:0043565">
    <property type="term" value="F:sequence-specific DNA binding"/>
    <property type="evidence" value="ECO:0007669"/>
    <property type="project" value="InterPro"/>
</dbReference>
<reference evidence="8" key="1">
    <citation type="submission" date="2019-06" db="EMBL/GenBank/DDBJ databases">
        <authorList>
            <consortium name="Wellcome Sanger Institute Data Sharing"/>
        </authorList>
    </citation>
    <scope>NUCLEOTIDE SEQUENCE [LARGE SCALE GENOMIC DNA]</scope>
</reference>
<keyword evidence="2 5" id="KW-0862">Zinc</keyword>
<keyword evidence="9" id="KW-1185">Reference proteome</keyword>
<feature type="domain" description="DM" evidence="7">
    <location>
        <begin position="20"/>
        <end position="63"/>
    </location>
</feature>
<accession>A0A672GZR4</accession>
<keyword evidence="1 5" id="KW-0479">Metal-binding</keyword>
<evidence type="ECO:0000256" key="2">
    <source>
        <dbReference type="ARBA" id="ARBA00022833"/>
    </source>
</evidence>
<comment type="subcellular location">
    <subcellularLocation>
        <location evidence="5">Nucleus</location>
    </subcellularLocation>
</comment>
<dbReference type="InterPro" id="IPR001275">
    <property type="entry name" value="DM_DNA-bd"/>
</dbReference>
<evidence type="ECO:0000256" key="5">
    <source>
        <dbReference type="PROSITE-ProRule" id="PRU00070"/>
    </source>
</evidence>
<evidence type="ECO:0000256" key="6">
    <source>
        <dbReference type="SAM" id="MobiDB-lite"/>
    </source>
</evidence>
<dbReference type="InterPro" id="IPR036407">
    <property type="entry name" value="DM_DNA-bd_sf"/>
</dbReference>
<dbReference type="InParanoid" id="A0A672GZR4"/>
<keyword evidence="3 5" id="KW-0238">DNA-binding</keyword>
<dbReference type="Proteomes" id="UP000472267">
    <property type="component" value="Chromosome 22"/>
</dbReference>
<feature type="compositionally biased region" description="Low complexity" evidence="6">
    <location>
        <begin position="96"/>
        <end position="118"/>
    </location>
</feature>
<protein>
    <recommendedName>
        <fullName evidence="7">DM domain-containing protein</fullName>
    </recommendedName>
</protein>
<dbReference type="GO" id="GO:0005634">
    <property type="term" value="C:nucleus"/>
    <property type="evidence" value="ECO:0007669"/>
    <property type="project" value="UniProtKB-SubCell"/>
</dbReference>
<reference evidence="8" key="3">
    <citation type="submission" date="2025-09" db="UniProtKB">
        <authorList>
            <consortium name="Ensembl"/>
        </authorList>
    </citation>
    <scope>IDENTIFICATION</scope>
</reference>
<evidence type="ECO:0000256" key="3">
    <source>
        <dbReference type="ARBA" id="ARBA00023125"/>
    </source>
</evidence>
<feature type="compositionally biased region" description="Gly residues" evidence="6">
    <location>
        <begin position="119"/>
        <end position="133"/>
    </location>
</feature>
<organism evidence="8 9">
    <name type="scientific">Salarias fasciatus</name>
    <name type="common">Jewelled blenny</name>
    <name type="synonym">Blennius fasciatus</name>
    <dbReference type="NCBI Taxonomy" id="181472"/>
    <lineage>
        <taxon>Eukaryota</taxon>
        <taxon>Metazoa</taxon>
        <taxon>Chordata</taxon>
        <taxon>Craniata</taxon>
        <taxon>Vertebrata</taxon>
        <taxon>Euteleostomi</taxon>
        <taxon>Actinopterygii</taxon>
        <taxon>Neopterygii</taxon>
        <taxon>Teleostei</taxon>
        <taxon>Neoteleostei</taxon>
        <taxon>Acanthomorphata</taxon>
        <taxon>Ovalentaria</taxon>
        <taxon>Blenniimorphae</taxon>
        <taxon>Blenniiformes</taxon>
        <taxon>Blennioidei</taxon>
        <taxon>Blenniidae</taxon>
        <taxon>Salariinae</taxon>
        <taxon>Salarias</taxon>
    </lineage>
</organism>
<dbReference type="Pfam" id="PF00751">
    <property type="entry name" value="DM"/>
    <property type="match status" value="1"/>
</dbReference>
<proteinExistence type="predicted"/>
<dbReference type="GO" id="GO:0046872">
    <property type="term" value="F:metal ion binding"/>
    <property type="evidence" value="ECO:0007669"/>
    <property type="project" value="UniProtKB-KW"/>
</dbReference>
<evidence type="ECO:0000259" key="7">
    <source>
        <dbReference type="PROSITE" id="PS50809"/>
    </source>
</evidence>
<evidence type="ECO:0000256" key="1">
    <source>
        <dbReference type="ARBA" id="ARBA00022723"/>
    </source>
</evidence>
<dbReference type="AlphaFoldDB" id="A0A672GZR4"/>
<evidence type="ECO:0000256" key="4">
    <source>
        <dbReference type="ARBA" id="ARBA00023242"/>
    </source>
</evidence>
<keyword evidence="4 5" id="KW-0539">Nucleus</keyword>
<dbReference type="SUPFAM" id="SSF82927">
    <property type="entry name" value="Cysteine-rich DNA binding domain, (DM domain)"/>
    <property type="match status" value="1"/>
</dbReference>
<feature type="region of interest" description="Disordered" evidence="6">
    <location>
        <begin position="96"/>
        <end position="145"/>
    </location>
</feature>
<feature type="DNA-binding region" description="DM" evidence="5">
    <location>
        <begin position="20"/>
        <end position="63"/>
    </location>
</feature>
<dbReference type="Ensembl" id="ENSSFAT00005017794.1">
    <property type="protein sequence ID" value="ENSSFAP00005017129.1"/>
    <property type="gene ID" value="ENSSFAG00005009057.1"/>
</dbReference>
<evidence type="ECO:0000313" key="9">
    <source>
        <dbReference type="Proteomes" id="UP000472267"/>
    </source>
</evidence>